<organism evidence="2 3">
    <name type="scientific">Halorussus aquaticus</name>
    <dbReference type="NCBI Taxonomy" id="2953748"/>
    <lineage>
        <taxon>Archaea</taxon>
        <taxon>Methanobacteriati</taxon>
        <taxon>Methanobacteriota</taxon>
        <taxon>Stenosarchaea group</taxon>
        <taxon>Halobacteria</taxon>
        <taxon>Halobacteriales</taxon>
        <taxon>Haladaptataceae</taxon>
        <taxon>Halorussus</taxon>
    </lineage>
</organism>
<keyword evidence="1" id="KW-0812">Transmembrane</keyword>
<accession>A0ABD5Q4F2</accession>
<name>A0ABD5Q4F2_9EURY</name>
<feature type="transmembrane region" description="Helical" evidence="1">
    <location>
        <begin position="74"/>
        <end position="98"/>
    </location>
</feature>
<feature type="transmembrane region" description="Helical" evidence="1">
    <location>
        <begin position="43"/>
        <end position="62"/>
    </location>
</feature>
<protein>
    <submittedName>
        <fullName evidence="2">Uncharacterized protein</fullName>
    </submittedName>
</protein>
<sequence length="151" mass="16596">MDARSRLAHNLTAESEAYGYTLTIWGSGAMLISKVQTPGLFDILLLAFGAIFGFGVLGAVAFRKMVREPESDETPLVVTSMVHVVSTLGNLVVAYLLVRFVVSHSTPGWFAFPLVGFQATVLYNVFLLLEDFLSEQFVEATRFGEDPEDVE</sequence>
<keyword evidence="3" id="KW-1185">Reference proteome</keyword>
<keyword evidence="1" id="KW-0472">Membrane</keyword>
<dbReference type="Proteomes" id="UP001595945">
    <property type="component" value="Unassembled WGS sequence"/>
</dbReference>
<dbReference type="EMBL" id="JBHSHT010000002">
    <property type="protein sequence ID" value="MFC4825493.1"/>
    <property type="molecule type" value="Genomic_DNA"/>
</dbReference>
<comment type="caution">
    <text evidence="2">The sequence shown here is derived from an EMBL/GenBank/DDBJ whole genome shotgun (WGS) entry which is preliminary data.</text>
</comment>
<dbReference type="GeneID" id="73043789"/>
<feature type="transmembrane region" description="Helical" evidence="1">
    <location>
        <begin position="110"/>
        <end position="129"/>
    </location>
</feature>
<proteinExistence type="predicted"/>
<reference evidence="2 3" key="1">
    <citation type="journal article" date="2019" name="Int. J. Syst. Evol. Microbiol.">
        <title>The Global Catalogue of Microorganisms (GCM) 10K type strain sequencing project: providing services to taxonomists for standard genome sequencing and annotation.</title>
        <authorList>
            <consortium name="The Broad Institute Genomics Platform"/>
            <consortium name="The Broad Institute Genome Sequencing Center for Infectious Disease"/>
            <person name="Wu L."/>
            <person name="Ma J."/>
        </authorList>
    </citation>
    <scope>NUCLEOTIDE SEQUENCE [LARGE SCALE GENOMIC DNA]</scope>
    <source>
        <strain evidence="2 3">XZYJ18</strain>
    </source>
</reference>
<dbReference type="AlphaFoldDB" id="A0ABD5Q4F2"/>
<evidence type="ECO:0000313" key="3">
    <source>
        <dbReference type="Proteomes" id="UP001595945"/>
    </source>
</evidence>
<evidence type="ECO:0000256" key="1">
    <source>
        <dbReference type="SAM" id="Phobius"/>
    </source>
</evidence>
<evidence type="ECO:0000313" key="2">
    <source>
        <dbReference type="EMBL" id="MFC4825493.1"/>
    </source>
</evidence>
<keyword evidence="1" id="KW-1133">Transmembrane helix</keyword>
<dbReference type="RefSeq" id="WP_254268847.1">
    <property type="nucleotide sequence ID" value="NZ_CP100400.1"/>
</dbReference>
<gene>
    <name evidence="2" type="ORF">ACFO9K_14625</name>
</gene>